<dbReference type="SMART" id="SM00322">
    <property type="entry name" value="KH"/>
    <property type="match status" value="1"/>
</dbReference>
<evidence type="ECO:0000256" key="3">
    <source>
        <dbReference type="SAM" id="MobiDB-lite"/>
    </source>
</evidence>
<sequence length="808" mass="85657">MSAKVDMSSAVEPRSTKMSATSTSAASPSSQKVSMFTGKSGFVIPKNKLSGSLVPLIRGSKNMGGGDVTCYESTKMVQRKTKWAPDLTQDASVKRGRALAYQTRVDQITQQLKAGSLEFGDTQDSTIGTDHQDQRSPSPQSDSKELELLELEKREAIGEILKLNPSYKAPPNYKPLLKESRVPIPVKEYPGFNFVGLIFGPGGDNQRRLEKETGAKIQLYGTKAETGKKGEIKASDGNEILCAYEELYVEISAETFEKVDAAVSIIELLVTSVSGNLIAVSTTSTSVSVDTVDVLMQSQDAATSNMVSIAAVNQVVLQPLAGPTHNPFQGQAQFPGPWFPSGQSPGLIPLPNSSSPILNNPVQLSSLNPSNTPSLFGPRPTPATGLGSSLQNPPVLPGPQAPSQVPYMVQTSTLGHIGPLRNPLMMALQHSAAQPTLSAPFPFTGSQHISARPTYITGPLMASLPQSMSSIPPRSILDRTQPPTGSSSLWSGVPGSASASASLGQSNMGQMAPQMVQPNRPHSTASLMSPVIFPSRPSTPQLSGASVNRPIAALHFASNPPPQGGHPVAFSATLHQSPAPIPNSSINPGFGSAPIPSPGSSTQPPLPLQSGIPNSVSTSTPNFNAIKPPTVSAPSSGNFTFQPHRPQNPVSQTFPHQAVSLLLRVHHRCSIQHLRYHLSSWLPPEQLNLSIRTPMGPPRLPSIPNANLAPRSPLPQMGTRNFSPAPQMTSLPGPFAPRPSSSLQLQHNYPAHLTRTDLLLAPKQQQFGSTFSFASSRPASKPGGQQIYDPFSPTSVSTSKAEGEKMGH</sequence>
<feature type="region of interest" description="Disordered" evidence="3">
    <location>
        <begin position="773"/>
        <end position="808"/>
    </location>
</feature>
<feature type="region of interest" description="Disordered" evidence="3">
    <location>
        <begin position="1"/>
        <end position="33"/>
    </location>
</feature>
<dbReference type="EMBL" id="RXIC02000019">
    <property type="protein sequence ID" value="KAB1227844.1"/>
    <property type="molecule type" value="Genomic_DNA"/>
</dbReference>
<gene>
    <name evidence="5" type="ORF">CJ030_MR1G001678</name>
</gene>
<feature type="region of interest" description="Disordered" evidence="3">
    <location>
        <begin position="556"/>
        <end position="606"/>
    </location>
</feature>
<feature type="compositionally biased region" description="Low complexity" evidence="3">
    <location>
        <begin position="16"/>
        <end position="30"/>
    </location>
</feature>
<evidence type="ECO:0000313" key="5">
    <source>
        <dbReference type="EMBL" id="KAB1227844.1"/>
    </source>
</evidence>
<keyword evidence="1 2" id="KW-0694">RNA-binding</keyword>
<feature type="region of interest" description="Disordered" evidence="3">
    <location>
        <begin position="120"/>
        <end position="144"/>
    </location>
</feature>
<dbReference type="InterPro" id="IPR004087">
    <property type="entry name" value="KH_dom"/>
</dbReference>
<feature type="region of interest" description="Disordered" evidence="3">
    <location>
        <begin position="692"/>
        <end position="743"/>
    </location>
</feature>
<feature type="compositionally biased region" description="Polar residues" evidence="3">
    <location>
        <begin position="718"/>
        <end position="730"/>
    </location>
</feature>
<keyword evidence="6" id="KW-1185">Reference proteome</keyword>
<dbReference type="PANTHER" id="PTHR11208:SF98">
    <property type="entry name" value="RNA-BINDING KH DOMAIN-CONTAINING PROTEIN"/>
    <property type="match status" value="1"/>
</dbReference>
<dbReference type="InterPro" id="IPR036612">
    <property type="entry name" value="KH_dom_type_1_sf"/>
</dbReference>
<evidence type="ECO:0000313" key="6">
    <source>
        <dbReference type="Proteomes" id="UP000516437"/>
    </source>
</evidence>
<dbReference type="AlphaFoldDB" id="A0A6A1WRQ2"/>
<proteinExistence type="predicted"/>
<dbReference type="OrthoDB" id="6777263at2759"/>
<dbReference type="Pfam" id="PF22675">
    <property type="entry name" value="KH-I_KHDC4-BBP"/>
    <property type="match status" value="1"/>
</dbReference>
<feature type="domain" description="K Homology" evidence="4">
    <location>
        <begin position="176"/>
        <end position="271"/>
    </location>
</feature>
<dbReference type="FunFam" id="3.30.1370.10:FF:000097">
    <property type="entry name" value="Splicing factor-like protein 1 isoform A"/>
    <property type="match status" value="1"/>
</dbReference>
<feature type="compositionally biased region" description="Low complexity" evidence="3">
    <location>
        <begin position="491"/>
        <end position="505"/>
    </location>
</feature>
<evidence type="ECO:0000256" key="2">
    <source>
        <dbReference type="PROSITE-ProRule" id="PRU00117"/>
    </source>
</evidence>
<feature type="compositionally biased region" description="Polar residues" evidence="3">
    <location>
        <begin position="481"/>
        <end position="490"/>
    </location>
</feature>
<feature type="region of interest" description="Disordered" evidence="3">
    <location>
        <begin position="368"/>
        <end position="389"/>
    </location>
</feature>
<dbReference type="PANTHER" id="PTHR11208">
    <property type="entry name" value="RNA-BINDING PROTEIN RELATED"/>
    <property type="match status" value="1"/>
</dbReference>
<organism evidence="5 6">
    <name type="scientific">Morella rubra</name>
    <name type="common">Chinese bayberry</name>
    <dbReference type="NCBI Taxonomy" id="262757"/>
    <lineage>
        <taxon>Eukaryota</taxon>
        <taxon>Viridiplantae</taxon>
        <taxon>Streptophyta</taxon>
        <taxon>Embryophyta</taxon>
        <taxon>Tracheophyta</taxon>
        <taxon>Spermatophyta</taxon>
        <taxon>Magnoliopsida</taxon>
        <taxon>eudicotyledons</taxon>
        <taxon>Gunneridae</taxon>
        <taxon>Pentapetalae</taxon>
        <taxon>rosids</taxon>
        <taxon>fabids</taxon>
        <taxon>Fagales</taxon>
        <taxon>Myricaceae</taxon>
        <taxon>Morella</taxon>
    </lineage>
</organism>
<name>A0A6A1WRQ2_9ROSI</name>
<accession>A0A6A1WRQ2</accession>
<dbReference type="Gene3D" id="3.30.1370.10">
    <property type="entry name" value="K Homology domain, type 1"/>
    <property type="match status" value="1"/>
</dbReference>
<dbReference type="Proteomes" id="UP000516437">
    <property type="component" value="Chromosome 1"/>
</dbReference>
<dbReference type="GO" id="GO:0005634">
    <property type="term" value="C:nucleus"/>
    <property type="evidence" value="ECO:0007669"/>
    <property type="project" value="TreeGrafter"/>
</dbReference>
<protein>
    <submittedName>
        <fullName evidence="5">Branchpoint-bridging protein</fullName>
    </submittedName>
</protein>
<dbReference type="SUPFAM" id="SSF54791">
    <property type="entry name" value="Eukaryotic type KH-domain (KH-domain type I)"/>
    <property type="match status" value="1"/>
</dbReference>
<evidence type="ECO:0000259" key="4">
    <source>
        <dbReference type="SMART" id="SM00322"/>
    </source>
</evidence>
<dbReference type="InterPro" id="IPR045071">
    <property type="entry name" value="BBP-like"/>
</dbReference>
<dbReference type="GO" id="GO:0003729">
    <property type="term" value="F:mRNA binding"/>
    <property type="evidence" value="ECO:0007669"/>
    <property type="project" value="TreeGrafter"/>
</dbReference>
<feature type="region of interest" description="Disordered" evidence="3">
    <location>
        <begin position="472"/>
        <end position="505"/>
    </location>
</feature>
<dbReference type="GO" id="GO:0048024">
    <property type="term" value="P:regulation of mRNA splicing, via spliceosome"/>
    <property type="evidence" value="ECO:0007669"/>
    <property type="project" value="TreeGrafter"/>
</dbReference>
<dbReference type="PROSITE" id="PS50084">
    <property type="entry name" value="KH_TYPE_1"/>
    <property type="match status" value="1"/>
</dbReference>
<reference evidence="5 6" key="1">
    <citation type="journal article" date="2019" name="Plant Biotechnol. J.">
        <title>The red bayberry genome and genetic basis of sex determination.</title>
        <authorList>
            <person name="Jia H.M."/>
            <person name="Jia H.J."/>
            <person name="Cai Q.L."/>
            <person name="Wang Y."/>
            <person name="Zhao H.B."/>
            <person name="Yang W.F."/>
            <person name="Wang G.Y."/>
            <person name="Li Y.H."/>
            <person name="Zhan D.L."/>
            <person name="Shen Y.T."/>
            <person name="Niu Q.F."/>
            <person name="Chang L."/>
            <person name="Qiu J."/>
            <person name="Zhao L."/>
            <person name="Xie H.B."/>
            <person name="Fu W.Y."/>
            <person name="Jin J."/>
            <person name="Li X.W."/>
            <person name="Jiao Y."/>
            <person name="Zhou C.C."/>
            <person name="Tu T."/>
            <person name="Chai C.Y."/>
            <person name="Gao J.L."/>
            <person name="Fan L.J."/>
            <person name="van de Weg E."/>
            <person name="Wang J.Y."/>
            <person name="Gao Z.S."/>
        </authorList>
    </citation>
    <scope>NUCLEOTIDE SEQUENCE [LARGE SCALE GENOMIC DNA]</scope>
    <source>
        <tissue evidence="5">Leaves</tissue>
    </source>
</reference>
<evidence type="ECO:0000256" key="1">
    <source>
        <dbReference type="ARBA" id="ARBA00022884"/>
    </source>
</evidence>
<comment type="caution">
    <text evidence="5">The sequence shown here is derived from an EMBL/GenBank/DDBJ whole genome shotgun (WGS) entry which is preliminary data.</text>
</comment>
<dbReference type="InterPro" id="IPR055256">
    <property type="entry name" value="KH_1_KHDC4/BBP-like"/>
</dbReference>